<dbReference type="Gene3D" id="1.20.1740.10">
    <property type="entry name" value="Amino acid/polyamine transporter I"/>
    <property type="match status" value="1"/>
</dbReference>
<organism evidence="8 9">
    <name type="scientific">Protopolystoma xenopodis</name>
    <dbReference type="NCBI Taxonomy" id="117903"/>
    <lineage>
        <taxon>Eukaryota</taxon>
        <taxon>Metazoa</taxon>
        <taxon>Spiralia</taxon>
        <taxon>Lophotrochozoa</taxon>
        <taxon>Platyhelminthes</taxon>
        <taxon>Monogenea</taxon>
        <taxon>Polyopisthocotylea</taxon>
        <taxon>Polystomatidea</taxon>
        <taxon>Polystomatidae</taxon>
        <taxon>Protopolystoma</taxon>
    </lineage>
</organism>
<evidence type="ECO:0000256" key="5">
    <source>
        <dbReference type="ARBA" id="ARBA00023136"/>
    </source>
</evidence>
<keyword evidence="5 6" id="KW-0472">Membrane</keyword>
<keyword evidence="4 6" id="KW-1133">Transmembrane helix</keyword>
<dbReference type="OrthoDB" id="310030at2759"/>
<protein>
    <recommendedName>
        <fullName evidence="7">Amino acid permease/ SLC12A domain-containing protein</fullName>
    </recommendedName>
</protein>
<evidence type="ECO:0000256" key="3">
    <source>
        <dbReference type="ARBA" id="ARBA00022692"/>
    </source>
</evidence>
<gene>
    <name evidence="8" type="ORF">PXEA_LOCUS1679</name>
</gene>
<evidence type="ECO:0000313" key="8">
    <source>
        <dbReference type="EMBL" id="VEL08239.1"/>
    </source>
</evidence>
<feature type="transmembrane region" description="Helical" evidence="6">
    <location>
        <begin position="91"/>
        <end position="109"/>
    </location>
</feature>
<dbReference type="PANTHER" id="PTHR43243">
    <property type="entry name" value="INNER MEMBRANE TRANSPORTER YGJI-RELATED"/>
    <property type="match status" value="1"/>
</dbReference>
<dbReference type="PANTHER" id="PTHR43243:SF4">
    <property type="entry name" value="CATIONIC AMINO ACID TRANSPORTER 4"/>
    <property type="match status" value="1"/>
</dbReference>
<keyword evidence="3 6" id="KW-0812">Transmembrane</keyword>
<dbReference type="GO" id="GO:0016020">
    <property type="term" value="C:membrane"/>
    <property type="evidence" value="ECO:0007669"/>
    <property type="project" value="UniProtKB-SubCell"/>
</dbReference>
<dbReference type="Proteomes" id="UP000784294">
    <property type="component" value="Unassembled WGS sequence"/>
</dbReference>
<evidence type="ECO:0000256" key="6">
    <source>
        <dbReference type="SAM" id="Phobius"/>
    </source>
</evidence>
<evidence type="ECO:0000256" key="2">
    <source>
        <dbReference type="ARBA" id="ARBA00022448"/>
    </source>
</evidence>
<feature type="domain" description="Amino acid permease/ SLC12A" evidence="7">
    <location>
        <begin position="1"/>
        <end position="95"/>
    </location>
</feature>
<accession>A0A448WC90</accession>
<dbReference type="InterPro" id="IPR004841">
    <property type="entry name" value="AA-permease/SLC12A_dom"/>
</dbReference>
<keyword evidence="2" id="KW-0813">Transport</keyword>
<proteinExistence type="predicted"/>
<name>A0A448WC90_9PLAT</name>
<evidence type="ECO:0000256" key="4">
    <source>
        <dbReference type="ARBA" id="ARBA00022989"/>
    </source>
</evidence>
<dbReference type="AlphaFoldDB" id="A0A448WC90"/>
<keyword evidence="9" id="KW-1185">Reference proteome</keyword>
<reference evidence="8" key="1">
    <citation type="submission" date="2018-11" db="EMBL/GenBank/DDBJ databases">
        <authorList>
            <consortium name="Pathogen Informatics"/>
        </authorList>
    </citation>
    <scope>NUCLEOTIDE SEQUENCE</scope>
</reference>
<evidence type="ECO:0000259" key="7">
    <source>
        <dbReference type="Pfam" id="PF00324"/>
    </source>
</evidence>
<dbReference type="EMBL" id="CAAALY010003487">
    <property type="protein sequence ID" value="VEL08239.1"/>
    <property type="molecule type" value="Genomic_DNA"/>
</dbReference>
<dbReference type="Pfam" id="PF00324">
    <property type="entry name" value="AA_permease"/>
    <property type="match status" value="1"/>
</dbReference>
<feature type="transmembrane region" description="Helical" evidence="6">
    <location>
        <begin position="53"/>
        <end position="79"/>
    </location>
</feature>
<comment type="subcellular location">
    <subcellularLocation>
        <location evidence="1">Membrane</location>
        <topology evidence="1">Multi-pass membrane protein</topology>
    </subcellularLocation>
</comment>
<feature type="transmembrane region" description="Helical" evidence="6">
    <location>
        <begin position="23"/>
        <end position="41"/>
    </location>
</feature>
<evidence type="ECO:0000313" key="9">
    <source>
        <dbReference type="Proteomes" id="UP000784294"/>
    </source>
</evidence>
<dbReference type="GO" id="GO:0015171">
    <property type="term" value="F:amino acid transmembrane transporter activity"/>
    <property type="evidence" value="ECO:0007669"/>
    <property type="project" value="TreeGrafter"/>
</dbReference>
<sequence>MIGSSIFILTGTVVKTRAGPATFVAYLLAGLVAFFNAMVYSELACRFPKAGSVYTYAYTILGEMLAFLTGWAVLLEYILSAASVARGWSSILNAMTGGQLFNSTIVIFGRY</sequence>
<comment type="caution">
    <text evidence="8">The sequence shown here is derived from an EMBL/GenBank/DDBJ whole genome shotgun (WGS) entry which is preliminary data.</text>
</comment>
<evidence type="ECO:0000256" key="1">
    <source>
        <dbReference type="ARBA" id="ARBA00004141"/>
    </source>
</evidence>